<dbReference type="PANTHER" id="PTHR30069:SF29">
    <property type="entry name" value="HEMOGLOBIN AND HEMOGLOBIN-HAPTOGLOBIN-BINDING PROTEIN 1-RELATED"/>
    <property type="match status" value="1"/>
</dbReference>
<evidence type="ECO:0000313" key="9">
    <source>
        <dbReference type="EMBL" id="ACN98284.1"/>
    </source>
</evidence>
<dbReference type="eggNOG" id="COG1629">
    <property type="taxonomic scope" value="Bacteria"/>
</dbReference>
<protein>
    <submittedName>
        <fullName evidence="9">Uncharacterized protein</fullName>
    </submittedName>
</protein>
<dbReference type="EMBL" id="CP001229">
    <property type="protein sequence ID" value="ACN98284.1"/>
    <property type="molecule type" value="Genomic_DNA"/>
</dbReference>
<evidence type="ECO:0000256" key="3">
    <source>
        <dbReference type="ARBA" id="ARBA00022452"/>
    </source>
</evidence>
<dbReference type="HOGENOM" id="CLU_029527_0_0_0"/>
<dbReference type="Gene3D" id="2.40.170.20">
    <property type="entry name" value="TonB-dependent receptor, beta-barrel domain"/>
    <property type="match status" value="1"/>
</dbReference>
<dbReference type="GO" id="GO:0009279">
    <property type="term" value="C:cell outer membrane"/>
    <property type="evidence" value="ECO:0007669"/>
    <property type="project" value="UniProtKB-SubCell"/>
</dbReference>
<dbReference type="STRING" id="204536.SULAZ_0229"/>
<dbReference type="AlphaFoldDB" id="C1DXW3"/>
<sequence>MKKVVVLLASIFIINTTFAQEDITTLLDKYEEAADLSNRTKVESLGHYITITRKDLEIMQANTLSDILKSLKLHSYIPNTFGVYQLIAAGLPAGLNTSYRLFIDDHEVSSIHTDNPFLLYDNYPLDAIDHIEIYLGAGAVRIGNEPSILIIKLYTKDPKRENSTTIKGLLDTRKGYSYSFTDARPIKENISYLVSIYKGYNNYKTYHYNNNPLNRDSQSVFGIFKLNYYDTQLTFNFARVNRDAFKGLAVDISPDISNTQSQDFYISLTQKLLEDKSLTFNISYDYNERKGEFENKFNEGGIFVLPVYNPSSLIPYYYYEKRNLKKYIFYISKEFKTDNNALLIGASYKIKQNDVEKADYKAFTLSGFTSGSIKDFLKFNRIDLYTVFAENQYNVNEKNLIFLSLKYDYYRRENLPDIKEFIARIGHTSFITHNLYIKSFITKTYIPPSFYELEQSQNPKDLKVEKMKGFSSEIVYEKDKSILKLFYGYTYAKDLIYFTPNGTINWRGIPSHLLDFEYTYKITPDNKIVFDIFKTFIQSSKMSSTFGGSIKSFNSFDRLDLYGELIYRNGFEVFDKKINSTYNLNIGLIYNFDRNLSIRAKGENLLNSSYKTVLFGYPNQVGIFDAYDRKLTIGIEKVF</sequence>
<gene>
    <name evidence="9" type="ordered locus">SULAZ_0229</name>
</gene>
<keyword evidence="7" id="KW-0998">Cell outer membrane</keyword>
<dbReference type="GO" id="GO:0044718">
    <property type="term" value="P:siderophore transmembrane transport"/>
    <property type="evidence" value="ECO:0007669"/>
    <property type="project" value="TreeGrafter"/>
</dbReference>
<keyword evidence="2" id="KW-0813">Transport</keyword>
<keyword evidence="4" id="KW-0812">Transmembrane</keyword>
<keyword evidence="6" id="KW-0472">Membrane</keyword>
<dbReference type="SUPFAM" id="SSF56935">
    <property type="entry name" value="Porins"/>
    <property type="match status" value="1"/>
</dbReference>
<dbReference type="InterPro" id="IPR037066">
    <property type="entry name" value="Plug_dom_sf"/>
</dbReference>
<evidence type="ECO:0000256" key="7">
    <source>
        <dbReference type="ARBA" id="ARBA00023237"/>
    </source>
</evidence>
<proteinExistence type="predicted"/>
<dbReference type="PANTHER" id="PTHR30069">
    <property type="entry name" value="TONB-DEPENDENT OUTER MEMBRANE RECEPTOR"/>
    <property type="match status" value="1"/>
</dbReference>
<name>C1DXW3_SULAA</name>
<dbReference type="Gene3D" id="2.170.130.10">
    <property type="entry name" value="TonB-dependent receptor, plug domain"/>
    <property type="match status" value="1"/>
</dbReference>
<accession>C1DXW3</accession>
<keyword evidence="3" id="KW-1134">Transmembrane beta strand</keyword>
<organism evidence="9 10">
    <name type="scientific">Sulfurihydrogenibium azorense (strain DSM 15241 / OCM 825 / Az-Fu1)</name>
    <dbReference type="NCBI Taxonomy" id="204536"/>
    <lineage>
        <taxon>Bacteria</taxon>
        <taxon>Pseudomonadati</taxon>
        <taxon>Aquificota</taxon>
        <taxon>Aquificia</taxon>
        <taxon>Aquificales</taxon>
        <taxon>Hydrogenothermaceae</taxon>
        <taxon>Sulfurihydrogenibium</taxon>
    </lineage>
</organism>
<dbReference type="Proteomes" id="UP000001369">
    <property type="component" value="Chromosome"/>
</dbReference>
<reference evidence="9 10" key="1">
    <citation type="journal article" date="2009" name="J. Bacteriol.">
        <title>Complete and draft genome sequences of six members of the Aquificales.</title>
        <authorList>
            <person name="Reysenbach A.L."/>
            <person name="Hamamura N."/>
            <person name="Podar M."/>
            <person name="Griffiths E."/>
            <person name="Ferreira S."/>
            <person name="Hochstein R."/>
            <person name="Heidelberg J."/>
            <person name="Johnson J."/>
            <person name="Mead D."/>
            <person name="Pohorille A."/>
            <person name="Sarmiento M."/>
            <person name="Schweighofer K."/>
            <person name="Seshadri R."/>
            <person name="Voytek M.A."/>
        </authorList>
    </citation>
    <scope>NUCLEOTIDE SEQUENCE [LARGE SCALE GENOMIC DNA]</scope>
    <source>
        <strain evidence="10">Az-Fu1 / DSM 15241 / OCM 825</strain>
    </source>
</reference>
<dbReference type="InterPro" id="IPR036942">
    <property type="entry name" value="Beta-barrel_TonB_sf"/>
</dbReference>
<feature type="chain" id="PRO_5002906391" evidence="8">
    <location>
        <begin position="20"/>
        <end position="639"/>
    </location>
</feature>
<evidence type="ECO:0000256" key="8">
    <source>
        <dbReference type="SAM" id="SignalP"/>
    </source>
</evidence>
<evidence type="ECO:0000256" key="5">
    <source>
        <dbReference type="ARBA" id="ARBA00022729"/>
    </source>
</evidence>
<evidence type="ECO:0000256" key="4">
    <source>
        <dbReference type="ARBA" id="ARBA00022692"/>
    </source>
</evidence>
<comment type="subcellular location">
    <subcellularLocation>
        <location evidence="1">Cell outer membrane</location>
        <topology evidence="1">Multi-pass membrane protein</topology>
    </subcellularLocation>
</comment>
<keyword evidence="10" id="KW-1185">Reference proteome</keyword>
<dbReference type="GO" id="GO:0015344">
    <property type="term" value="F:siderophore uptake transmembrane transporter activity"/>
    <property type="evidence" value="ECO:0007669"/>
    <property type="project" value="TreeGrafter"/>
</dbReference>
<dbReference type="RefSeq" id="WP_012673609.1">
    <property type="nucleotide sequence ID" value="NC_012438.1"/>
</dbReference>
<evidence type="ECO:0000313" key="10">
    <source>
        <dbReference type="Proteomes" id="UP000001369"/>
    </source>
</evidence>
<dbReference type="InterPro" id="IPR039426">
    <property type="entry name" value="TonB-dep_rcpt-like"/>
</dbReference>
<evidence type="ECO:0000256" key="2">
    <source>
        <dbReference type="ARBA" id="ARBA00022448"/>
    </source>
</evidence>
<evidence type="ECO:0000256" key="6">
    <source>
        <dbReference type="ARBA" id="ARBA00023136"/>
    </source>
</evidence>
<dbReference type="KEGG" id="saf:SULAZ_0229"/>
<keyword evidence="5 8" id="KW-0732">Signal</keyword>
<feature type="signal peptide" evidence="8">
    <location>
        <begin position="1"/>
        <end position="19"/>
    </location>
</feature>
<evidence type="ECO:0000256" key="1">
    <source>
        <dbReference type="ARBA" id="ARBA00004571"/>
    </source>
</evidence>
<dbReference type="OrthoDB" id="8820at2"/>